<comment type="caution">
    <text evidence="2">The sequence shown here is derived from an EMBL/GenBank/DDBJ whole genome shotgun (WGS) entry which is preliminary data.</text>
</comment>
<evidence type="ECO:0000313" key="2">
    <source>
        <dbReference type="EMBL" id="GII80939.1"/>
    </source>
</evidence>
<reference evidence="2" key="1">
    <citation type="submission" date="2021-01" db="EMBL/GenBank/DDBJ databases">
        <title>Whole genome shotgun sequence of Sphaerisporangium rufum NBRC 109079.</title>
        <authorList>
            <person name="Komaki H."/>
            <person name="Tamura T."/>
        </authorList>
    </citation>
    <scope>NUCLEOTIDE SEQUENCE</scope>
    <source>
        <strain evidence="2">NBRC 109079</strain>
    </source>
</reference>
<keyword evidence="3" id="KW-1185">Reference proteome</keyword>
<evidence type="ECO:0008006" key="4">
    <source>
        <dbReference type="Google" id="ProtNLM"/>
    </source>
</evidence>
<feature type="signal peptide" evidence="1">
    <location>
        <begin position="1"/>
        <end position="25"/>
    </location>
</feature>
<dbReference type="RefSeq" id="WP_203992434.1">
    <property type="nucleotide sequence ID" value="NZ_BOOU01000084.1"/>
</dbReference>
<dbReference type="Proteomes" id="UP000655287">
    <property type="component" value="Unassembled WGS sequence"/>
</dbReference>
<organism evidence="2 3">
    <name type="scientific">Sphaerisporangium rufum</name>
    <dbReference type="NCBI Taxonomy" id="1381558"/>
    <lineage>
        <taxon>Bacteria</taxon>
        <taxon>Bacillati</taxon>
        <taxon>Actinomycetota</taxon>
        <taxon>Actinomycetes</taxon>
        <taxon>Streptosporangiales</taxon>
        <taxon>Streptosporangiaceae</taxon>
        <taxon>Sphaerisporangium</taxon>
    </lineage>
</organism>
<feature type="chain" id="PRO_5037299869" description="Secreted protein" evidence="1">
    <location>
        <begin position="26"/>
        <end position="167"/>
    </location>
</feature>
<evidence type="ECO:0000313" key="3">
    <source>
        <dbReference type="Proteomes" id="UP000655287"/>
    </source>
</evidence>
<sequence>MAARTLTGIALVAGILALTPLAADAATVDAGTAGAVSAQTAAARQWGTYYAPGRRAKAYGTLWAAPKDDPSRPTSLAKVKGKVFDRTRTGSACGWAVFRISYRDGSNAPHTFRTFTNCKYGKAKKFSFDFKNVYQVELKVCAEPRAAKPSLNCLYAGTWKNLYTYFE</sequence>
<name>A0A919V2P3_9ACTN</name>
<evidence type="ECO:0000256" key="1">
    <source>
        <dbReference type="SAM" id="SignalP"/>
    </source>
</evidence>
<dbReference type="AlphaFoldDB" id="A0A919V2P3"/>
<accession>A0A919V2P3</accession>
<dbReference type="EMBL" id="BOOU01000084">
    <property type="protein sequence ID" value="GII80939.1"/>
    <property type="molecule type" value="Genomic_DNA"/>
</dbReference>
<proteinExistence type="predicted"/>
<keyword evidence="1" id="KW-0732">Signal</keyword>
<gene>
    <name evidence="2" type="ORF">Sru01_59210</name>
</gene>
<protein>
    <recommendedName>
        <fullName evidence="4">Secreted protein</fullName>
    </recommendedName>
</protein>